<gene>
    <name evidence="1" type="ORF">UJA718_LOCUS42635</name>
</gene>
<accession>A0A821QUH0</accession>
<dbReference type="AlphaFoldDB" id="A0A821QUH0"/>
<dbReference type="Proteomes" id="UP000663873">
    <property type="component" value="Unassembled WGS sequence"/>
</dbReference>
<feature type="non-terminal residue" evidence="1">
    <location>
        <position position="1"/>
    </location>
</feature>
<evidence type="ECO:0000313" key="1">
    <source>
        <dbReference type="EMBL" id="CAF4831454.1"/>
    </source>
</evidence>
<evidence type="ECO:0000313" key="2">
    <source>
        <dbReference type="Proteomes" id="UP000663873"/>
    </source>
</evidence>
<proteinExistence type="predicted"/>
<dbReference type="EMBL" id="CAJOBP010055576">
    <property type="protein sequence ID" value="CAF4831454.1"/>
    <property type="molecule type" value="Genomic_DNA"/>
</dbReference>
<reference evidence="1" key="1">
    <citation type="submission" date="2021-02" db="EMBL/GenBank/DDBJ databases">
        <authorList>
            <person name="Nowell W R."/>
        </authorList>
    </citation>
    <scope>NUCLEOTIDE SEQUENCE</scope>
</reference>
<name>A0A821QUH0_9BILA</name>
<organism evidence="1 2">
    <name type="scientific">Rotaria socialis</name>
    <dbReference type="NCBI Taxonomy" id="392032"/>
    <lineage>
        <taxon>Eukaryota</taxon>
        <taxon>Metazoa</taxon>
        <taxon>Spiralia</taxon>
        <taxon>Gnathifera</taxon>
        <taxon>Rotifera</taxon>
        <taxon>Eurotatoria</taxon>
        <taxon>Bdelloidea</taxon>
        <taxon>Philodinida</taxon>
        <taxon>Philodinidae</taxon>
        <taxon>Rotaria</taxon>
    </lineage>
</organism>
<protein>
    <submittedName>
        <fullName evidence="1">Uncharacterized protein</fullName>
    </submittedName>
</protein>
<comment type="caution">
    <text evidence="1">The sequence shown here is derived from an EMBL/GenBank/DDBJ whole genome shotgun (WGS) entry which is preliminary data.</text>
</comment>
<keyword evidence="2" id="KW-1185">Reference proteome</keyword>
<sequence length="95" mass="10894">TSNQCRIIHTFVYRTKMNTDSICLAADDYIRAASDPQLSSPDSHLLTTLLSEEDQHEYNQLLQIQIAPDALNIVNQVRSLFTLQTRRDITNEFLV</sequence>